<dbReference type="GO" id="GO:0016020">
    <property type="term" value="C:membrane"/>
    <property type="evidence" value="ECO:0007669"/>
    <property type="project" value="UniProtKB-SubCell"/>
</dbReference>
<dbReference type="Pfam" id="PF17820">
    <property type="entry name" value="PDZ_6"/>
    <property type="match status" value="1"/>
</dbReference>
<comment type="subcellular location">
    <subcellularLocation>
        <location evidence="2">Membrane</location>
        <topology evidence="2">Multi-pass membrane protein</topology>
    </subcellularLocation>
</comment>
<evidence type="ECO:0000256" key="9">
    <source>
        <dbReference type="ARBA" id="ARBA00023049"/>
    </source>
</evidence>
<keyword evidence="10 11" id="KW-0472">Membrane</keyword>
<evidence type="ECO:0000256" key="5">
    <source>
        <dbReference type="ARBA" id="ARBA00022692"/>
    </source>
</evidence>
<keyword evidence="8 11" id="KW-1133">Transmembrane helix</keyword>
<dbReference type="GO" id="GO:0046872">
    <property type="term" value="F:metal ion binding"/>
    <property type="evidence" value="ECO:0007669"/>
    <property type="project" value="UniProtKB-KW"/>
</dbReference>
<comment type="caution">
    <text evidence="13">The sequence shown here is derived from an EMBL/GenBank/DDBJ whole genome shotgun (WGS) entry which is preliminary data.</text>
</comment>
<feature type="transmembrane region" description="Helical" evidence="11">
    <location>
        <begin position="88"/>
        <end position="111"/>
    </location>
</feature>
<dbReference type="InterPro" id="IPR008915">
    <property type="entry name" value="Peptidase_M50"/>
</dbReference>
<evidence type="ECO:0000256" key="10">
    <source>
        <dbReference type="ARBA" id="ARBA00023136"/>
    </source>
</evidence>
<keyword evidence="7 11" id="KW-0862">Zinc</keyword>
<accession>A0A1F7TLL7</accession>
<sequence length="363" mass="38366">MLSTILLFIVVLAVLVLAHEFGHFIMAKKAGMAVEEFGFGFPPRLWGWRRGVTTYSVNLIPLGGFVKIKGESGLWRDHSDSFAAKSGAWRFAVLAAGVVMNLVLAAILLTAGFTMGLPSMIDENISPSATVREAELRIVTVAPGSPAERAGIKGGDALVSVDGQAFADADDARAYIALHGDDEVMMVMGREDGTFYNVTAKSEDIASVGVHGIGVGIVKTGLVSYPLHLAFVHGVLATGEYTKEVVGAFVGLVRNLIVEQRAGVDLSGPVGIAVLTGEAASLGFVHLLQFTALLSINLAVVNVLPLPALDGGRLALLLIEKARGRSLDGRSEAILHNIGFALLMTLVVFITYKDVVRMIGQGF</sequence>
<dbReference type="Gene3D" id="2.30.42.10">
    <property type="match status" value="1"/>
</dbReference>
<keyword evidence="9 11" id="KW-0482">Metalloprotease</keyword>
<evidence type="ECO:0000256" key="11">
    <source>
        <dbReference type="RuleBase" id="RU362031"/>
    </source>
</evidence>
<comment type="cofactor">
    <cofactor evidence="1 11">
        <name>Zn(2+)</name>
        <dbReference type="ChEBI" id="CHEBI:29105"/>
    </cofactor>
</comment>
<dbReference type="SUPFAM" id="SSF50156">
    <property type="entry name" value="PDZ domain-like"/>
    <property type="match status" value="1"/>
</dbReference>
<dbReference type="InterPro" id="IPR001478">
    <property type="entry name" value="PDZ"/>
</dbReference>
<dbReference type="EC" id="3.4.24.-" evidence="11"/>
<dbReference type="Pfam" id="PF02163">
    <property type="entry name" value="Peptidase_M50"/>
    <property type="match status" value="1"/>
</dbReference>
<evidence type="ECO:0000313" key="13">
    <source>
        <dbReference type="EMBL" id="OGL66880.1"/>
    </source>
</evidence>
<evidence type="ECO:0000256" key="7">
    <source>
        <dbReference type="ARBA" id="ARBA00022833"/>
    </source>
</evidence>
<feature type="transmembrane region" description="Helical" evidence="11">
    <location>
        <begin position="333"/>
        <end position="352"/>
    </location>
</feature>
<dbReference type="PANTHER" id="PTHR42837:SF2">
    <property type="entry name" value="MEMBRANE METALLOPROTEASE ARASP2, CHLOROPLASTIC-RELATED"/>
    <property type="match status" value="1"/>
</dbReference>
<dbReference type="PANTHER" id="PTHR42837">
    <property type="entry name" value="REGULATOR OF SIGMA-E PROTEASE RSEP"/>
    <property type="match status" value="1"/>
</dbReference>
<protein>
    <recommendedName>
        <fullName evidence="11">Zinc metalloprotease</fullName>
        <ecNumber evidence="11">3.4.24.-</ecNumber>
    </recommendedName>
</protein>
<dbReference type="InterPro" id="IPR036034">
    <property type="entry name" value="PDZ_sf"/>
</dbReference>
<dbReference type="EMBL" id="MGDT01000004">
    <property type="protein sequence ID" value="OGL66880.1"/>
    <property type="molecule type" value="Genomic_DNA"/>
</dbReference>
<dbReference type="SMART" id="SM00228">
    <property type="entry name" value="PDZ"/>
    <property type="match status" value="1"/>
</dbReference>
<dbReference type="PROSITE" id="PS50106">
    <property type="entry name" value="PDZ"/>
    <property type="match status" value="1"/>
</dbReference>
<name>A0A1F7TLL7_9BACT</name>
<evidence type="ECO:0000313" key="14">
    <source>
        <dbReference type="Proteomes" id="UP000177885"/>
    </source>
</evidence>
<keyword evidence="11" id="KW-0479">Metal-binding</keyword>
<organism evidence="13 14">
    <name type="scientific">Candidatus Uhrbacteria bacterium RIFCSPHIGHO2_01_FULL_63_20</name>
    <dbReference type="NCBI Taxonomy" id="1802385"/>
    <lineage>
        <taxon>Bacteria</taxon>
        <taxon>Candidatus Uhriibacteriota</taxon>
    </lineage>
</organism>
<dbReference type="NCBIfam" id="TIGR00054">
    <property type="entry name" value="RIP metalloprotease RseP"/>
    <property type="match status" value="1"/>
</dbReference>
<keyword evidence="6 11" id="KW-0378">Hydrolase</keyword>
<keyword evidence="4 13" id="KW-0645">Protease</keyword>
<dbReference type="InterPro" id="IPR041489">
    <property type="entry name" value="PDZ_6"/>
</dbReference>
<evidence type="ECO:0000256" key="2">
    <source>
        <dbReference type="ARBA" id="ARBA00004141"/>
    </source>
</evidence>
<keyword evidence="5 11" id="KW-0812">Transmembrane</keyword>
<evidence type="ECO:0000256" key="6">
    <source>
        <dbReference type="ARBA" id="ARBA00022801"/>
    </source>
</evidence>
<dbReference type="GO" id="GO:0004222">
    <property type="term" value="F:metalloendopeptidase activity"/>
    <property type="evidence" value="ECO:0007669"/>
    <property type="project" value="InterPro"/>
</dbReference>
<dbReference type="CDD" id="cd06163">
    <property type="entry name" value="S2P-M50_PDZ_RseP-like"/>
    <property type="match status" value="1"/>
</dbReference>
<evidence type="ECO:0000256" key="8">
    <source>
        <dbReference type="ARBA" id="ARBA00022989"/>
    </source>
</evidence>
<comment type="similarity">
    <text evidence="3 11">Belongs to the peptidase M50B family.</text>
</comment>
<gene>
    <name evidence="13" type="ORF">A2856_00010</name>
</gene>
<dbReference type="InterPro" id="IPR004387">
    <property type="entry name" value="Pept_M50_Zn"/>
</dbReference>
<evidence type="ECO:0000256" key="1">
    <source>
        <dbReference type="ARBA" id="ARBA00001947"/>
    </source>
</evidence>
<proteinExistence type="inferred from homology"/>
<feature type="domain" description="PDZ" evidence="12">
    <location>
        <begin position="138"/>
        <end position="178"/>
    </location>
</feature>
<reference evidence="13 14" key="1">
    <citation type="journal article" date="2016" name="Nat. Commun.">
        <title>Thousands of microbial genomes shed light on interconnected biogeochemical processes in an aquifer system.</title>
        <authorList>
            <person name="Anantharaman K."/>
            <person name="Brown C.T."/>
            <person name="Hug L.A."/>
            <person name="Sharon I."/>
            <person name="Castelle C.J."/>
            <person name="Probst A.J."/>
            <person name="Thomas B.C."/>
            <person name="Singh A."/>
            <person name="Wilkins M.J."/>
            <person name="Karaoz U."/>
            <person name="Brodie E.L."/>
            <person name="Williams K.H."/>
            <person name="Hubbard S.S."/>
            <person name="Banfield J.F."/>
        </authorList>
    </citation>
    <scope>NUCLEOTIDE SEQUENCE [LARGE SCALE GENOMIC DNA]</scope>
</reference>
<evidence type="ECO:0000256" key="3">
    <source>
        <dbReference type="ARBA" id="ARBA00007931"/>
    </source>
</evidence>
<dbReference type="STRING" id="1802385.A2856_00010"/>
<evidence type="ECO:0000256" key="4">
    <source>
        <dbReference type="ARBA" id="ARBA00022670"/>
    </source>
</evidence>
<dbReference type="Proteomes" id="UP000177885">
    <property type="component" value="Unassembled WGS sequence"/>
</dbReference>
<evidence type="ECO:0000259" key="12">
    <source>
        <dbReference type="PROSITE" id="PS50106"/>
    </source>
</evidence>
<dbReference type="AlphaFoldDB" id="A0A1F7TLL7"/>
<dbReference type="GO" id="GO:0006508">
    <property type="term" value="P:proteolysis"/>
    <property type="evidence" value="ECO:0007669"/>
    <property type="project" value="UniProtKB-KW"/>
</dbReference>